<comment type="caution">
    <text evidence="1">The sequence shown here is derived from an EMBL/GenBank/DDBJ whole genome shotgun (WGS) entry which is preliminary data.</text>
</comment>
<dbReference type="EMBL" id="BARU01017638">
    <property type="protein sequence ID" value="GAH61488.1"/>
    <property type="molecule type" value="Genomic_DNA"/>
</dbReference>
<gene>
    <name evidence="1" type="ORF">S03H2_29234</name>
</gene>
<accession>X1IVE6</accession>
<name>X1IVE6_9ZZZZ</name>
<organism evidence="1">
    <name type="scientific">marine sediment metagenome</name>
    <dbReference type="NCBI Taxonomy" id="412755"/>
    <lineage>
        <taxon>unclassified sequences</taxon>
        <taxon>metagenomes</taxon>
        <taxon>ecological metagenomes</taxon>
    </lineage>
</organism>
<evidence type="ECO:0000313" key="1">
    <source>
        <dbReference type="EMBL" id="GAH61488.1"/>
    </source>
</evidence>
<feature type="non-terminal residue" evidence="1">
    <location>
        <position position="1"/>
    </location>
</feature>
<sequence>DDSREYGHISRDRLAAGIPYYRGGLGYPHYGW</sequence>
<dbReference type="AlphaFoldDB" id="X1IVE6"/>
<protein>
    <submittedName>
        <fullName evidence="1">Uncharacterized protein</fullName>
    </submittedName>
</protein>
<proteinExistence type="predicted"/>
<reference evidence="1" key="1">
    <citation type="journal article" date="2014" name="Front. Microbiol.">
        <title>High frequency of phylogenetically diverse reductive dehalogenase-homologous genes in deep subseafloor sedimentary metagenomes.</title>
        <authorList>
            <person name="Kawai M."/>
            <person name="Futagami T."/>
            <person name="Toyoda A."/>
            <person name="Takaki Y."/>
            <person name="Nishi S."/>
            <person name="Hori S."/>
            <person name="Arai W."/>
            <person name="Tsubouchi T."/>
            <person name="Morono Y."/>
            <person name="Uchiyama I."/>
            <person name="Ito T."/>
            <person name="Fujiyama A."/>
            <person name="Inagaki F."/>
            <person name="Takami H."/>
        </authorList>
    </citation>
    <scope>NUCLEOTIDE SEQUENCE</scope>
    <source>
        <strain evidence="1">Expedition CK06-06</strain>
    </source>
</reference>